<dbReference type="AlphaFoldDB" id="A0A967E8K3"/>
<dbReference type="Pfam" id="PF01507">
    <property type="entry name" value="PAPS_reduct"/>
    <property type="match status" value="1"/>
</dbReference>
<dbReference type="RefSeq" id="WP_166191701.1">
    <property type="nucleotide sequence ID" value="NZ_JAAOIV010000001.1"/>
</dbReference>
<dbReference type="PIRSF" id="PIRSF000857">
    <property type="entry name" value="PAPS_reductase"/>
    <property type="match status" value="1"/>
</dbReference>
<comment type="caution">
    <text evidence="6">The sequence shown here is derived from an EMBL/GenBank/DDBJ whole genome shotgun (WGS) entry which is preliminary data.</text>
</comment>
<feature type="binding site" evidence="4">
    <location>
        <position position="120"/>
    </location>
    <ligand>
        <name>[4Fe-4S] cluster</name>
        <dbReference type="ChEBI" id="CHEBI:49883"/>
    </ligand>
</feature>
<dbReference type="GO" id="GO:0051539">
    <property type="term" value="F:4 iron, 4 sulfur cluster binding"/>
    <property type="evidence" value="ECO:0007669"/>
    <property type="project" value="UniProtKB-UniRule"/>
</dbReference>
<dbReference type="CDD" id="cd23945">
    <property type="entry name" value="PAPS_reductase"/>
    <property type="match status" value="1"/>
</dbReference>
<dbReference type="InterPro" id="IPR002500">
    <property type="entry name" value="PAPS_reduct_dom"/>
</dbReference>
<name>A0A967E8K3_9MICO</name>
<keyword evidence="4" id="KW-0411">Iron-sulfur</keyword>
<evidence type="ECO:0000259" key="5">
    <source>
        <dbReference type="Pfam" id="PF01507"/>
    </source>
</evidence>
<feature type="domain" description="Phosphoadenosine phosphosulphate reductase" evidence="5">
    <location>
        <begin position="41"/>
        <end position="207"/>
    </location>
</feature>
<evidence type="ECO:0000256" key="4">
    <source>
        <dbReference type="HAMAP-Rule" id="MF_00063"/>
    </source>
</evidence>
<evidence type="ECO:0000313" key="7">
    <source>
        <dbReference type="Proteomes" id="UP000744769"/>
    </source>
</evidence>
<dbReference type="EC" id="1.8.4.10" evidence="4"/>
<dbReference type="GO" id="GO:0004604">
    <property type="term" value="F:phosphoadenylyl-sulfate reductase (thioredoxin) activity"/>
    <property type="evidence" value="ECO:0007669"/>
    <property type="project" value="UniProtKB-UniRule"/>
</dbReference>
<organism evidence="6 7">
    <name type="scientific">Metallococcus carri</name>
    <dbReference type="NCBI Taxonomy" id="1656884"/>
    <lineage>
        <taxon>Bacteria</taxon>
        <taxon>Bacillati</taxon>
        <taxon>Actinomycetota</taxon>
        <taxon>Actinomycetes</taxon>
        <taxon>Micrococcales</taxon>
        <taxon>Dermacoccaceae</taxon>
        <taxon>Metallococcus</taxon>
    </lineage>
</organism>
<feature type="binding site" evidence="4">
    <location>
        <position position="202"/>
    </location>
    <ligand>
        <name>[4Fe-4S] cluster</name>
        <dbReference type="ChEBI" id="CHEBI:49883"/>
    </ligand>
</feature>
<comment type="function">
    <text evidence="4">Catalyzes the formation of sulfite from adenosine 5'-phosphosulfate (APS) using thioredoxin as an electron donor.</text>
</comment>
<keyword evidence="2 4" id="KW-0560">Oxidoreductase</keyword>
<dbReference type="PANTHER" id="PTHR46509:SF1">
    <property type="entry name" value="PHOSPHOADENOSINE PHOSPHOSULFATE REDUCTASE"/>
    <property type="match status" value="1"/>
</dbReference>
<dbReference type="NCBIfam" id="NF002537">
    <property type="entry name" value="PRK02090.1"/>
    <property type="match status" value="1"/>
</dbReference>
<dbReference type="GO" id="GO:0005737">
    <property type="term" value="C:cytoplasm"/>
    <property type="evidence" value="ECO:0007669"/>
    <property type="project" value="UniProtKB-SubCell"/>
</dbReference>
<dbReference type="HAMAP" id="MF_00063">
    <property type="entry name" value="CysH"/>
    <property type="match status" value="1"/>
</dbReference>
<dbReference type="InterPro" id="IPR014729">
    <property type="entry name" value="Rossmann-like_a/b/a_fold"/>
</dbReference>
<dbReference type="Gene3D" id="3.40.50.620">
    <property type="entry name" value="HUPs"/>
    <property type="match status" value="1"/>
</dbReference>
<evidence type="ECO:0000256" key="3">
    <source>
        <dbReference type="ARBA" id="ARBA00024327"/>
    </source>
</evidence>
<dbReference type="GO" id="GO:0043866">
    <property type="term" value="F:adenylyl-sulfate reductase (thioredoxin) activity"/>
    <property type="evidence" value="ECO:0007669"/>
    <property type="project" value="UniProtKB-EC"/>
</dbReference>
<evidence type="ECO:0000256" key="1">
    <source>
        <dbReference type="ARBA" id="ARBA00009732"/>
    </source>
</evidence>
<feature type="binding site" evidence="4">
    <location>
        <position position="205"/>
    </location>
    <ligand>
        <name>[4Fe-4S] cluster</name>
        <dbReference type="ChEBI" id="CHEBI:49883"/>
    </ligand>
</feature>
<dbReference type="PANTHER" id="PTHR46509">
    <property type="entry name" value="PHOSPHOADENOSINE PHOSPHOSULFATE REDUCTASE"/>
    <property type="match status" value="1"/>
</dbReference>
<accession>A0A967E8K3</accession>
<dbReference type="GO" id="GO:0070814">
    <property type="term" value="P:hydrogen sulfide biosynthetic process"/>
    <property type="evidence" value="ECO:0007669"/>
    <property type="project" value="UniProtKB-UniRule"/>
</dbReference>
<dbReference type="GO" id="GO:0046872">
    <property type="term" value="F:metal ion binding"/>
    <property type="evidence" value="ECO:0007669"/>
    <property type="project" value="UniProtKB-KW"/>
</dbReference>
<keyword evidence="7" id="KW-1185">Reference proteome</keyword>
<feature type="active site" description="Nucleophile; cysteine thiosulfonate intermediate" evidence="4">
    <location>
        <position position="228"/>
    </location>
</feature>
<gene>
    <name evidence="4" type="primary">cysH</name>
    <name evidence="6" type="ORF">G9U51_00610</name>
</gene>
<comment type="subcellular location">
    <subcellularLocation>
        <location evidence="4">Cytoplasm</location>
    </subcellularLocation>
</comment>
<dbReference type="SUPFAM" id="SSF52402">
    <property type="entry name" value="Adenine nucleotide alpha hydrolases-like"/>
    <property type="match status" value="1"/>
</dbReference>
<comment type="cofactor">
    <cofactor evidence="4">
        <name>[4Fe-4S] cluster</name>
        <dbReference type="ChEBI" id="CHEBI:49883"/>
    </cofactor>
    <text evidence="4">Binds 1 [4Fe-4S] cluster per subunit.</text>
</comment>
<dbReference type="InterPro" id="IPR004511">
    <property type="entry name" value="PAPS/APS_Rdtase"/>
</dbReference>
<keyword evidence="4" id="KW-0963">Cytoplasm</keyword>
<keyword evidence="4" id="KW-0479">Metal-binding</keyword>
<reference evidence="6" key="1">
    <citation type="submission" date="2020-03" db="EMBL/GenBank/DDBJ databases">
        <title>Draft sequencing of Calidifontibacter sp. DB0510.</title>
        <authorList>
            <person name="Kim D.-U."/>
        </authorList>
    </citation>
    <scope>NUCLEOTIDE SEQUENCE</scope>
    <source>
        <strain evidence="6">DB0510</strain>
    </source>
</reference>
<dbReference type="GO" id="GO:0019379">
    <property type="term" value="P:sulfate assimilation, phosphoadenylyl sulfate reduction by phosphoadenylyl-sulfate reductase (thioredoxin)"/>
    <property type="evidence" value="ECO:0007669"/>
    <property type="project" value="UniProtKB-UniRule"/>
</dbReference>
<dbReference type="Proteomes" id="UP000744769">
    <property type="component" value="Unassembled WGS sequence"/>
</dbReference>
<comment type="similarity">
    <text evidence="1 4">Belongs to the PAPS reductase family. CysH subfamily.</text>
</comment>
<protein>
    <recommendedName>
        <fullName evidence="4">Adenosine 5'-phosphosulfate reductase</fullName>
        <shortName evidence="4">APS reductase</shortName>
        <ecNumber evidence="4">1.8.4.10</ecNumber>
    </recommendedName>
    <alternativeName>
        <fullName evidence="4">5'-adenylylsulfate reductase</fullName>
    </alternativeName>
    <alternativeName>
        <fullName evidence="4">Thioredoxin-dependent 5'-adenylylsulfate reductase</fullName>
    </alternativeName>
</protein>
<dbReference type="NCBIfam" id="TIGR00434">
    <property type="entry name" value="cysH"/>
    <property type="match status" value="1"/>
</dbReference>
<dbReference type="EMBL" id="JAAOIV010000001">
    <property type="protein sequence ID" value="NHN54285.1"/>
    <property type="molecule type" value="Genomic_DNA"/>
</dbReference>
<proteinExistence type="inferred from homology"/>
<keyword evidence="4" id="KW-0408">Iron</keyword>
<feature type="binding site" evidence="4">
    <location>
        <position position="119"/>
    </location>
    <ligand>
        <name>[4Fe-4S] cluster</name>
        <dbReference type="ChEBI" id="CHEBI:49883"/>
    </ligand>
</feature>
<evidence type="ECO:0000313" key="6">
    <source>
        <dbReference type="EMBL" id="NHN54285.1"/>
    </source>
</evidence>
<evidence type="ECO:0000256" key="2">
    <source>
        <dbReference type="ARBA" id="ARBA00023002"/>
    </source>
</evidence>
<sequence>MTTATIDRLRDIARTEGPRLEKLDALEVLRWAADEFGRGLAVAASMQDTVLAHLASRALPGVDVLFLETGYHFTETLQTRDEVARRYAVTVRDLRSRLTVAEQDEAYGKDLFASDPDLCCALRKTQPLDEALDGYDIWATGVRRSESPTRANTPVLAFDERREILKLAPLATWTDEQVEAYASEHDVVTNPLLAQGYPSIGCWPCTRRVAPGEDRRAGRWSGTDKTECGIQL</sequence>
<comment type="pathway">
    <text evidence="3 4">Sulfur metabolism; hydrogen sulfide biosynthesis; sulfite from sulfate.</text>
</comment>
<comment type="catalytic activity">
    <reaction evidence="4">
        <text>[thioredoxin]-disulfide + sulfite + AMP + 2 H(+) = adenosine 5'-phosphosulfate + [thioredoxin]-dithiol</text>
        <dbReference type="Rhea" id="RHEA:21976"/>
        <dbReference type="Rhea" id="RHEA-COMP:10698"/>
        <dbReference type="Rhea" id="RHEA-COMP:10700"/>
        <dbReference type="ChEBI" id="CHEBI:15378"/>
        <dbReference type="ChEBI" id="CHEBI:17359"/>
        <dbReference type="ChEBI" id="CHEBI:29950"/>
        <dbReference type="ChEBI" id="CHEBI:50058"/>
        <dbReference type="ChEBI" id="CHEBI:58243"/>
        <dbReference type="ChEBI" id="CHEBI:456215"/>
        <dbReference type="EC" id="1.8.4.10"/>
    </reaction>
</comment>